<evidence type="ECO:0000256" key="1">
    <source>
        <dbReference type="SAM" id="MobiDB-lite"/>
    </source>
</evidence>
<feature type="region of interest" description="Disordered" evidence="1">
    <location>
        <begin position="38"/>
        <end position="57"/>
    </location>
</feature>
<gene>
    <name evidence="2" type="ORF">PSANT_03918</name>
</gene>
<feature type="compositionally biased region" description="Basic and acidic residues" evidence="1">
    <location>
        <begin position="44"/>
        <end position="57"/>
    </location>
</feature>
<accession>A0A5C3FPF0</accession>
<evidence type="ECO:0000313" key="2">
    <source>
        <dbReference type="EMBL" id="SPO46232.1"/>
    </source>
</evidence>
<dbReference type="OrthoDB" id="2556693at2759"/>
<evidence type="ECO:0000313" key="3">
    <source>
        <dbReference type="Proteomes" id="UP000325008"/>
    </source>
</evidence>
<proteinExistence type="predicted"/>
<reference evidence="2" key="1">
    <citation type="submission" date="2018-03" db="EMBL/GenBank/DDBJ databases">
        <authorList>
            <person name="Guldener U."/>
        </authorList>
    </citation>
    <scope>NUCLEOTIDE SEQUENCE [LARGE SCALE GENOMIC DNA]</scope>
    <source>
        <strain evidence="2">ATCC34888</strain>
    </source>
</reference>
<feature type="region of interest" description="Disordered" evidence="1">
    <location>
        <begin position="1"/>
        <end position="23"/>
    </location>
</feature>
<sequence>MSKRARTDSKTSNNSQASSDALTVRVDGASVGSSCAGVTAKDGPAGHHEVTQARTHEGTIQSCRLKVRSWWQTVYGETLGFSVKYVSDNSLPWSANAFETVFRLDDSQESRKVLSLVPERNEIVSEIATYFQKVRPQNLTEQPFVHIRGEEIHVRFQSSVFLQALWKTPPSYKGQPMKLVSKGLGKGGTRVYKAYLPSETKADLEKRLEGKTFPGVEFILADIYEVENLGGGPIFRGDFVLVCSAAVSAILGEKCFEILYPRRRP</sequence>
<comment type="caution">
    <text evidence="2">The sequence shown here is derived from an EMBL/GenBank/DDBJ whole genome shotgun (WGS) entry which is preliminary data.</text>
</comment>
<feature type="compositionally biased region" description="Polar residues" evidence="1">
    <location>
        <begin position="10"/>
        <end position="21"/>
    </location>
</feature>
<dbReference type="AlphaFoldDB" id="A0A5C3FPF0"/>
<protein>
    <submittedName>
        <fullName evidence="2">Uncharacterized protein</fullName>
    </submittedName>
</protein>
<dbReference type="Proteomes" id="UP000325008">
    <property type="component" value="Unassembled WGS sequence"/>
</dbReference>
<keyword evidence="3" id="KW-1185">Reference proteome</keyword>
<organism evidence="2 3">
    <name type="scientific">Pseudozyma antarctica</name>
    <name type="common">Yeast</name>
    <name type="synonym">Candida antarctica</name>
    <dbReference type="NCBI Taxonomy" id="84753"/>
    <lineage>
        <taxon>Eukaryota</taxon>
        <taxon>Fungi</taxon>
        <taxon>Dikarya</taxon>
        <taxon>Basidiomycota</taxon>
        <taxon>Ustilaginomycotina</taxon>
        <taxon>Ustilaginomycetes</taxon>
        <taxon>Ustilaginales</taxon>
        <taxon>Ustilaginaceae</taxon>
        <taxon>Moesziomyces</taxon>
    </lineage>
</organism>
<dbReference type="EMBL" id="OOIQ01000009">
    <property type="protein sequence ID" value="SPO46232.1"/>
    <property type="molecule type" value="Genomic_DNA"/>
</dbReference>
<name>A0A5C3FPF0_PSEA2</name>